<organism evidence="3 4">
    <name type="scientific">Nocardia nova SH22a</name>
    <dbReference type="NCBI Taxonomy" id="1415166"/>
    <lineage>
        <taxon>Bacteria</taxon>
        <taxon>Bacillati</taxon>
        <taxon>Actinomycetota</taxon>
        <taxon>Actinomycetes</taxon>
        <taxon>Mycobacteriales</taxon>
        <taxon>Nocardiaceae</taxon>
        <taxon>Nocardia</taxon>
    </lineage>
</organism>
<dbReference type="eggNOG" id="COG2030">
    <property type="taxonomic scope" value="Bacteria"/>
</dbReference>
<dbReference type="Proteomes" id="UP000019150">
    <property type="component" value="Chromosome"/>
</dbReference>
<accession>W5TGK0</accession>
<evidence type="ECO:0000259" key="2">
    <source>
        <dbReference type="Pfam" id="PF01575"/>
    </source>
</evidence>
<dbReference type="InterPro" id="IPR052342">
    <property type="entry name" value="MCH/BMMD"/>
</dbReference>
<protein>
    <submittedName>
        <fullName evidence="3">MaoC-like domain-containing protein</fullName>
    </submittedName>
</protein>
<reference evidence="3 4" key="1">
    <citation type="journal article" date="2014" name="Appl. Environ. Microbiol.">
        <title>Insights into the Microbial Degradation of Rubber and Gutta-Percha by Analysis of the Complete Genome of Nocardia nova SH22a.</title>
        <authorList>
            <person name="Luo Q."/>
            <person name="Hiessl S."/>
            <person name="Poehlein A."/>
            <person name="Daniel R."/>
            <person name="Steinbuchel A."/>
        </authorList>
    </citation>
    <scope>NUCLEOTIDE SEQUENCE [LARGE SCALE GENOMIC DNA]</scope>
    <source>
        <strain evidence="3">SH22a</strain>
    </source>
</reference>
<dbReference type="PATRIC" id="fig|1415166.3.peg.3602"/>
<dbReference type="AlphaFoldDB" id="W5TGK0"/>
<dbReference type="RefSeq" id="WP_025349736.1">
    <property type="nucleotide sequence ID" value="NZ_CP006850.1"/>
</dbReference>
<dbReference type="Pfam" id="PF01575">
    <property type="entry name" value="MaoC_dehydratas"/>
    <property type="match status" value="1"/>
</dbReference>
<sequence>MSEVAQESGALHGYRMLSSGAYREVVGLDFGDLAEGLTVEHRPGRTVTEYDDMLFCALTGNVAPIHTDYKFAEKTRWKRPLVCGSVTLGIAVGMTTRTFSGMTIANLTLANAKFSHPVFAGDTLYAASTVNELRLSDSVPNLGIVSITTVGYVDAHEVLSFDRSFMLPVNSEAERDDLGY</sequence>
<evidence type="ECO:0000256" key="1">
    <source>
        <dbReference type="ARBA" id="ARBA00005254"/>
    </source>
</evidence>
<dbReference type="PANTHER" id="PTHR43664:SF1">
    <property type="entry name" value="BETA-METHYLMALYL-COA DEHYDRATASE"/>
    <property type="match status" value="1"/>
</dbReference>
<dbReference type="PANTHER" id="PTHR43664">
    <property type="entry name" value="MONOAMINE OXIDASE-RELATED"/>
    <property type="match status" value="1"/>
</dbReference>
<dbReference type="SUPFAM" id="SSF54637">
    <property type="entry name" value="Thioesterase/thiol ester dehydrase-isomerase"/>
    <property type="match status" value="1"/>
</dbReference>
<comment type="similarity">
    <text evidence="1">Belongs to the enoyl-CoA hydratase/isomerase family.</text>
</comment>
<dbReference type="OrthoDB" id="9796589at2"/>
<gene>
    <name evidence="3" type="ORF">NONO_c35120</name>
</gene>
<dbReference type="KEGG" id="nno:NONO_c35120"/>
<dbReference type="Gene3D" id="3.10.129.10">
    <property type="entry name" value="Hotdog Thioesterase"/>
    <property type="match status" value="1"/>
</dbReference>
<evidence type="ECO:0000313" key="3">
    <source>
        <dbReference type="EMBL" id="AHH18299.1"/>
    </source>
</evidence>
<dbReference type="InterPro" id="IPR029069">
    <property type="entry name" value="HotDog_dom_sf"/>
</dbReference>
<dbReference type="EMBL" id="CP006850">
    <property type="protein sequence ID" value="AHH18299.1"/>
    <property type="molecule type" value="Genomic_DNA"/>
</dbReference>
<dbReference type="STRING" id="1415166.NONO_c35120"/>
<keyword evidence="4" id="KW-1185">Reference proteome</keyword>
<dbReference type="InterPro" id="IPR002539">
    <property type="entry name" value="MaoC-like_dom"/>
</dbReference>
<evidence type="ECO:0000313" key="4">
    <source>
        <dbReference type="Proteomes" id="UP000019150"/>
    </source>
</evidence>
<name>W5TGK0_9NOCA</name>
<feature type="domain" description="MaoC-like" evidence="2">
    <location>
        <begin position="36"/>
        <end position="136"/>
    </location>
</feature>
<proteinExistence type="inferred from homology"/>
<dbReference type="CDD" id="cd03451">
    <property type="entry name" value="FkbR2"/>
    <property type="match status" value="1"/>
</dbReference>
<dbReference type="HOGENOM" id="CLU_094876_0_1_11"/>